<evidence type="ECO:0000313" key="1">
    <source>
        <dbReference type="EMBL" id="KAJ8684249.1"/>
    </source>
</evidence>
<protein>
    <submittedName>
        <fullName evidence="1">Uncharacterized protein</fullName>
    </submittedName>
</protein>
<accession>A0ACC2PL12</accession>
<organism evidence="1 2">
    <name type="scientific">Eretmocerus hayati</name>
    <dbReference type="NCBI Taxonomy" id="131215"/>
    <lineage>
        <taxon>Eukaryota</taxon>
        <taxon>Metazoa</taxon>
        <taxon>Ecdysozoa</taxon>
        <taxon>Arthropoda</taxon>
        <taxon>Hexapoda</taxon>
        <taxon>Insecta</taxon>
        <taxon>Pterygota</taxon>
        <taxon>Neoptera</taxon>
        <taxon>Endopterygota</taxon>
        <taxon>Hymenoptera</taxon>
        <taxon>Apocrita</taxon>
        <taxon>Proctotrupomorpha</taxon>
        <taxon>Chalcidoidea</taxon>
        <taxon>Aphelinidae</taxon>
        <taxon>Aphelininae</taxon>
        <taxon>Eretmocerus</taxon>
    </lineage>
</organism>
<comment type="caution">
    <text evidence="1">The sequence shown here is derived from an EMBL/GenBank/DDBJ whole genome shotgun (WGS) entry which is preliminary data.</text>
</comment>
<keyword evidence="2" id="KW-1185">Reference proteome</keyword>
<sequence>MPQPLLPRDMANQLRLKYFCSSSLDLPRPEFTAPKQEQHPPPQNLQKRPVGIQFDLKYFGLSCCRFRLDKCHHHLKIRQDQFANWSQVEVARQCLHLKLSRVRPTPAQWSRQSATPASSVTPSSLTSENCMPSLALTFFITAVELEEGIARPGLACINIAKPPPARQI</sequence>
<proteinExistence type="predicted"/>
<name>A0ACC2PL12_9HYME</name>
<evidence type="ECO:0000313" key="2">
    <source>
        <dbReference type="Proteomes" id="UP001239111"/>
    </source>
</evidence>
<gene>
    <name evidence="1" type="ORF">QAD02_020041</name>
</gene>
<reference evidence="1" key="1">
    <citation type="submission" date="2023-04" db="EMBL/GenBank/DDBJ databases">
        <title>A chromosome-level genome assembly of the parasitoid wasp Eretmocerus hayati.</title>
        <authorList>
            <person name="Zhong Y."/>
            <person name="Liu S."/>
            <person name="Liu Y."/>
        </authorList>
    </citation>
    <scope>NUCLEOTIDE SEQUENCE</scope>
    <source>
        <strain evidence="1">ZJU_SS_LIU_2023</strain>
    </source>
</reference>
<dbReference type="EMBL" id="CM056741">
    <property type="protein sequence ID" value="KAJ8684249.1"/>
    <property type="molecule type" value="Genomic_DNA"/>
</dbReference>
<dbReference type="Proteomes" id="UP001239111">
    <property type="component" value="Chromosome 1"/>
</dbReference>